<feature type="compositionally biased region" description="Acidic residues" evidence="2">
    <location>
        <begin position="697"/>
        <end position="706"/>
    </location>
</feature>
<evidence type="ECO:0000313" key="4">
    <source>
        <dbReference type="EMBL" id="NNG55487.1"/>
    </source>
</evidence>
<dbReference type="GO" id="GO:0005694">
    <property type="term" value="C:chromosome"/>
    <property type="evidence" value="ECO:0007669"/>
    <property type="project" value="TreeGrafter"/>
</dbReference>
<evidence type="ECO:0000259" key="3">
    <source>
        <dbReference type="SMART" id="SM00470"/>
    </source>
</evidence>
<dbReference type="SUPFAM" id="SSF109709">
    <property type="entry name" value="KorB DNA-binding domain-like"/>
    <property type="match status" value="1"/>
</dbReference>
<dbReference type="SUPFAM" id="SSF110849">
    <property type="entry name" value="ParB/Sulfiredoxin"/>
    <property type="match status" value="1"/>
</dbReference>
<organism evidence="5 6">
    <name type="scientific">Sphingomonas sanguinis</name>
    <dbReference type="NCBI Taxonomy" id="33051"/>
    <lineage>
        <taxon>Bacteria</taxon>
        <taxon>Pseudomonadati</taxon>
        <taxon>Pseudomonadota</taxon>
        <taxon>Alphaproteobacteria</taxon>
        <taxon>Sphingomonadales</taxon>
        <taxon>Sphingomonadaceae</taxon>
        <taxon>Sphingomonas</taxon>
    </lineage>
</organism>
<protein>
    <submittedName>
        <fullName evidence="5">ParB N-terminal domain-containing protein</fullName>
    </submittedName>
</protein>
<gene>
    <name evidence="4" type="ORF">HKX05_19270</name>
    <name evidence="5" type="ORF">HLV41_20330</name>
</gene>
<dbReference type="PANTHER" id="PTHR33375:SF7">
    <property type="entry name" value="CHROMOSOME 2-PARTITIONING PROTEIN PARB-RELATED"/>
    <property type="match status" value="1"/>
</dbReference>
<feature type="domain" description="ParB-like N-terminal" evidence="3">
    <location>
        <begin position="3"/>
        <end position="99"/>
    </location>
</feature>
<dbReference type="AlphaFoldDB" id="A0A7Y7QZF5"/>
<dbReference type="InterPro" id="IPR050336">
    <property type="entry name" value="Chromosome_partition/occlusion"/>
</dbReference>
<evidence type="ECO:0000256" key="1">
    <source>
        <dbReference type="SAM" id="Coils"/>
    </source>
</evidence>
<evidence type="ECO:0000313" key="6">
    <source>
        <dbReference type="Proteomes" id="UP000531581"/>
    </source>
</evidence>
<dbReference type="EMBL" id="JABEOV010000031">
    <property type="protein sequence ID" value="NNG55487.1"/>
    <property type="molecule type" value="Genomic_DNA"/>
</dbReference>
<comment type="caution">
    <text evidence="5">The sequence shown here is derived from an EMBL/GenBank/DDBJ whole genome shotgun (WGS) entry which is preliminary data.</text>
</comment>
<dbReference type="Pfam" id="PF17762">
    <property type="entry name" value="HTH_ParB"/>
    <property type="match status" value="1"/>
</dbReference>
<dbReference type="SMART" id="SM00470">
    <property type="entry name" value="ParB"/>
    <property type="match status" value="1"/>
</dbReference>
<dbReference type="GO" id="GO:0007059">
    <property type="term" value="P:chromosome segregation"/>
    <property type="evidence" value="ECO:0007669"/>
    <property type="project" value="TreeGrafter"/>
</dbReference>
<name>A0A7Y7QZF5_9SPHN</name>
<dbReference type="Proteomes" id="UP000557656">
    <property type="component" value="Unassembled WGS sequence"/>
</dbReference>
<dbReference type="InterPro" id="IPR003115">
    <property type="entry name" value="ParB_N"/>
</dbReference>
<dbReference type="EMBL" id="JABYQV010000037">
    <property type="protein sequence ID" value="NVP33386.1"/>
    <property type="molecule type" value="Genomic_DNA"/>
</dbReference>
<dbReference type="PANTHER" id="PTHR33375">
    <property type="entry name" value="CHROMOSOME-PARTITIONING PROTEIN PARB-RELATED"/>
    <property type="match status" value="1"/>
</dbReference>
<keyword evidence="7" id="KW-1185">Reference proteome</keyword>
<feature type="region of interest" description="Disordered" evidence="2">
    <location>
        <begin position="667"/>
        <end position="713"/>
    </location>
</feature>
<proteinExistence type="predicted"/>
<dbReference type="InterPro" id="IPR041468">
    <property type="entry name" value="HTH_ParB/Spo0J"/>
</dbReference>
<dbReference type="CDD" id="cd16406">
    <property type="entry name" value="ParB_N_like"/>
    <property type="match status" value="1"/>
</dbReference>
<feature type="coiled-coil region" evidence="1">
    <location>
        <begin position="298"/>
        <end position="349"/>
    </location>
</feature>
<dbReference type="Proteomes" id="UP000531581">
    <property type="component" value="Unassembled WGS sequence"/>
</dbReference>
<evidence type="ECO:0000313" key="5">
    <source>
        <dbReference type="EMBL" id="NVP33386.1"/>
    </source>
</evidence>
<reference evidence="6 7" key="1">
    <citation type="submission" date="2020-05" db="EMBL/GenBank/DDBJ databases">
        <title>Draft Genome Sequences of Sphingomonas sp. Isolated from the International Space Station.</title>
        <authorList>
            <person name="Bijlani S."/>
            <person name="Singh N.K."/>
            <person name="Mason C.E."/>
            <person name="Wang C.C."/>
            <person name="Venkateswaran K."/>
        </authorList>
    </citation>
    <scope>NUCLEOTIDE SEQUENCE [LARGE SCALE GENOMIC DNA]</scope>
    <source>
        <strain evidence="4 7">IIF7SW-B5</strain>
        <strain evidence="5">ISS-IIF7SWP</strain>
    </source>
</reference>
<dbReference type="Gene3D" id="3.90.1530.30">
    <property type="match status" value="1"/>
</dbReference>
<dbReference type="RefSeq" id="WP_170172215.1">
    <property type="nucleotide sequence ID" value="NZ_JABEOV010000031.1"/>
</dbReference>
<dbReference type="InterPro" id="IPR036086">
    <property type="entry name" value="ParB/Sulfiredoxin_sf"/>
</dbReference>
<feature type="compositionally biased region" description="Acidic residues" evidence="2">
    <location>
        <begin position="667"/>
        <end position="682"/>
    </location>
</feature>
<accession>A0A7Y7QZF5</accession>
<feature type="region of interest" description="Disordered" evidence="2">
    <location>
        <begin position="392"/>
        <end position="434"/>
    </location>
</feature>
<sequence>MFQTVKLAKLRLSPINVRTVSDDQLRIPEMAADIGARGVLQNLLVTPVTKPRGMFEVFDGGRRWRALSMLAESGAINPEEYDVPVLVVKADVAALSETSLAANFHQLKLTPAEECRAFQHFLGVDGDIDAVAKRFGQTRRFIEGRLRLATLAQPIFDALAAGEISLEIAKAYASTDSQDKQLLVWNSYSGHSYVNADTIRRAIVHQTMKATDPVALLVGDAAYLAAGGKIVADLFSEDGDRWVDPEIAERLAAAKLEAEATRIGEETGLAWIRPIATHHTYNAASGLYRVILPTVPMTEEEDARVTEIEDRLEAIQSEMEDEDITQEAYAELDAEFDRLDEERNTLNSRPSILTDELRPLVGAFLTLSQRGEMMLDTTYYSEKPIRLGADGNVAPDGEAGGAGGGDPTATVTGGSGAVGSDPAPRPETIAPGGKPLTARLQDELAVQRRDVLAANLVQHPGLALDYAIFVMIDARNNGSTYYGTTVRARGPMDPSVGEMPSTRAREYLAECHDGLVSDWMGHATAVERFEAFRELDDDSKAAWLAYVVAVSLEAKDGFSGPSQNPLQNRLASIMEVDVAAWWRPTSQNFFDRVPKGSLLTLLHDVGGPALSGRYAASKKPDISASCHKLFAGEALVEADVKEAALAWVPATMRFLDDATDDTLSIADDEDLDQSGAGDDADGESVPLETAERSDTPDAGDGEDLLEGETAAAA</sequence>
<evidence type="ECO:0000256" key="2">
    <source>
        <dbReference type="SAM" id="MobiDB-lite"/>
    </source>
</evidence>
<dbReference type="Gene3D" id="1.10.10.2830">
    <property type="match status" value="1"/>
</dbReference>
<keyword evidence="1" id="KW-0175">Coiled coil</keyword>
<evidence type="ECO:0000313" key="7">
    <source>
        <dbReference type="Proteomes" id="UP000557656"/>
    </source>
</evidence>
<dbReference type="Pfam" id="PF02195">
    <property type="entry name" value="ParB_N"/>
    <property type="match status" value="1"/>
</dbReference>